<dbReference type="RefSeq" id="WP_281880562.1">
    <property type="nucleotide sequence ID" value="NZ_AP026976.1"/>
</dbReference>
<dbReference type="EMBL" id="AP026978">
    <property type="protein sequence ID" value="BDU00272.1"/>
    <property type="molecule type" value="Genomic_DNA"/>
</dbReference>
<evidence type="ECO:0000313" key="3">
    <source>
        <dbReference type="Proteomes" id="UP001317870"/>
    </source>
</evidence>
<dbReference type="Proteomes" id="UP001317870">
    <property type="component" value="Chromosome"/>
</dbReference>
<dbReference type="SUPFAM" id="SSF54909">
    <property type="entry name" value="Dimeric alpha+beta barrel"/>
    <property type="match status" value="1"/>
</dbReference>
<accession>A0ABM8CZ28</accession>
<gene>
    <name evidence="2" type="ORF">IFM12276_33000</name>
</gene>
<protein>
    <recommendedName>
        <fullName evidence="1">ABM domain-containing protein</fullName>
    </recommendedName>
</protein>
<evidence type="ECO:0000313" key="2">
    <source>
        <dbReference type="EMBL" id="BDU00272.1"/>
    </source>
</evidence>
<dbReference type="Pfam" id="PF03992">
    <property type="entry name" value="ABM"/>
    <property type="match status" value="1"/>
</dbReference>
<proteinExistence type="predicted"/>
<dbReference type="InterPro" id="IPR011008">
    <property type="entry name" value="Dimeric_a/b-barrel"/>
</dbReference>
<evidence type="ECO:0000259" key="1">
    <source>
        <dbReference type="Pfam" id="PF03992"/>
    </source>
</evidence>
<name>A0ABM8CZ28_9NOCA</name>
<keyword evidence="3" id="KW-1185">Reference proteome</keyword>
<dbReference type="InterPro" id="IPR007138">
    <property type="entry name" value="ABM_dom"/>
</dbReference>
<sequence length="207" mass="22950">MYARSSTIAAQPSSIDDGLAYLRDELMPNLPEIQGWVGLSLMADRSTGRCIATTSWETEEALHASRGRVQPLREGMARRLGGRAERVEEWEIAVMHRDHPAGDGSCTRCTWVQVDPGQLDRLADTFKNEVLPQTEMLDGFCSASLFIDRDSGRAVGATVWENREAMDGSREQTNRIRATATQRVGANVLEVGEFDLAFAHLRVPEMA</sequence>
<organism evidence="2 3">
    <name type="scientific">Nocardia sputorum</name>
    <dbReference type="NCBI Taxonomy" id="2984338"/>
    <lineage>
        <taxon>Bacteria</taxon>
        <taxon>Bacillati</taxon>
        <taxon>Actinomycetota</taxon>
        <taxon>Actinomycetes</taxon>
        <taxon>Mycobacteriales</taxon>
        <taxon>Nocardiaceae</taxon>
        <taxon>Nocardia</taxon>
    </lineage>
</organism>
<dbReference type="Gene3D" id="3.30.70.100">
    <property type="match status" value="1"/>
</dbReference>
<reference evidence="2 3" key="1">
    <citation type="submission" date="2022-11" db="EMBL/GenBank/DDBJ databases">
        <title>Genome Sequencing of Nocardia sp. ON39_IFM12276 and assembly.</title>
        <authorList>
            <person name="Shimojima M."/>
            <person name="Toyokawa M."/>
            <person name="Uesaka K."/>
        </authorList>
    </citation>
    <scope>NUCLEOTIDE SEQUENCE [LARGE SCALE GENOMIC DNA]</scope>
    <source>
        <strain evidence="2 3">IFM 12276</strain>
    </source>
</reference>
<feature type="domain" description="ABM" evidence="1">
    <location>
        <begin position="112"/>
        <end position="171"/>
    </location>
</feature>